<keyword evidence="4" id="KW-1185">Reference proteome</keyword>
<name>A0AAV6HA49_9TELE</name>
<sequence>MKSTLMLVCGVFLFGLGMAEDNFDYDYDYNATDGRPLHFGKHQRPSLPRPQHPEHDKWMGKVQAPIFLPPSPAAPGSAGRKQRRGNATTAATLSLGRSGPAAHIWVALRQPTSLLHR</sequence>
<protein>
    <submittedName>
        <fullName evidence="3">Uncharacterized protein</fullName>
    </submittedName>
</protein>
<evidence type="ECO:0000313" key="4">
    <source>
        <dbReference type="Proteomes" id="UP000823561"/>
    </source>
</evidence>
<evidence type="ECO:0000256" key="2">
    <source>
        <dbReference type="SAM" id="SignalP"/>
    </source>
</evidence>
<dbReference type="Proteomes" id="UP000823561">
    <property type="component" value="Chromosome 4"/>
</dbReference>
<evidence type="ECO:0000313" key="3">
    <source>
        <dbReference type="EMBL" id="KAG5282442.1"/>
    </source>
</evidence>
<evidence type="ECO:0000256" key="1">
    <source>
        <dbReference type="SAM" id="MobiDB-lite"/>
    </source>
</evidence>
<feature type="chain" id="PRO_5043574262" evidence="2">
    <location>
        <begin position="20"/>
        <end position="117"/>
    </location>
</feature>
<gene>
    <name evidence="3" type="ORF">AALO_G00056070</name>
</gene>
<accession>A0AAV6HA49</accession>
<reference evidence="3" key="1">
    <citation type="submission" date="2020-10" db="EMBL/GenBank/DDBJ databases">
        <title>Chromosome-scale genome assembly of the Allis shad, Alosa alosa.</title>
        <authorList>
            <person name="Margot Z."/>
            <person name="Christophe K."/>
            <person name="Cabau C."/>
            <person name="Louis A."/>
            <person name="Berthelot C."/>
            <person name="Parey E."/>
            <person name="Roest Crollius H."/>
            <person name="Montfort J."/>
            <person name="Robinson-Rechavi M."/>
            <person name="Bucao C."/>
            <person name="Bouchez O."/>
            <person name="Gislard M."/>
            <person name="Lluch J."/>
            <person name="Milhes M."/>
            <person name="Lampietro C."/>
            <person name="Lopez Roques C."/>
            <person name="Donnadieu C."/>
            <person name="Braasch I."/>
            <person name="Desvignes T."/>
            <person name="Postlethwait J."/>
            <person name="Bobe J."/>
            <person name="Guiguen Y."/>
        </authorList>
    </citation>
    <scope>NUCLEOTIDE SEQUENCE</scope>
    <source>
        <strain evidence="3">M-15738</strain>
        <tissue evidence="3">Blood</tissue>
    </source>
</reference>
<organism evidence="3 4">
    <name type="scientific">Alosa alosa</name>
    <name type="common">allis shad</name>
    <dbReference type="NCBI Taxonomy" id="278164"/>
    <lineage>
        <taxon>Eukaryota</taxon>
        <taxon>Metazoa</taxon>
        <taxon>Chordata</taxon>
        <taxon>Craniata</taxon>
        <taxon>Vertebrata</taxon>
        <taxon>Euteleostomi</taxon>
        <taxon>Actinopterygii</taxon>
        <taxon>Neopterygii</taxon>
        <taxon>Teleostei</taxon>
        <taxon>Clupei</taxon>
        <taxon>Clupeiformes</taxon>
        <taxon>Clupeoidei</taxon>
        <taxon>Clupeidae</taxon>
        <taxon>Alosa</taxon>
    </lineage>
</organism>
<feature type="region of interest" description="Disordered" evidence="1">
    <location>
        <begin position="69"/>
        <end position="93"/>
    </location>
</feature>
<proteinExistence type="predicted"/>
<comment type="caution">
    <text evidence="3">The sequence shown here is derived from an EMBL/GenBank/DDBJ whole genome shotgun (WGS) entry which is preliminary data.</text>
</comment>
<feature type="signal peptide" evidence="2">
    <location>
        <begin position="1"/>
        <end position="19"/>
    </location>
</feature>
<dbReference type="AlphaFoldDB" id="A0AAV6HA49"/>
<dbReference type="EMBL" id="JADWDJ010000004">
    <property type="protein sequence ID" value="KAG5282442.1"/>
    <property type="molecule type" value="Genomic_DNA"/>
</dbReference>
<keyword evidence="2" id="KW-0732">Signal</keyword>